<comment type="caution">
    <text evidence="1">The sequence shown here is derived from an EMBL/GenBank/DDBJ whole genome shotgun (WGS) entry which is preliminary data.</text>
</comment>
<protein>
    <recommendedName>
        <fullName evidence="3">p-aminobenzoate N-oxygenase AurF</fullName>
    </recommendedName>
</protein>
<dbReference type="InterPro" id="IPR012348">
    <property type="entry name" value="RNR-like"/>
</dbReference>
<gene>
    <name evidence="1" type="ORF">ALQ29_00726</name>
</gene>
<dbReference type="AlphaFoldDB" id="A0A3M3WIJ0"/>
<dbReference type="InterPro" id="IPR025859">
    <property type="entry name" value="AurF/CmlI"/>
</dbReference>
<reference evidence="1 2" key="1">
    <citation type="submission" date="2018-08" db="EMBL/GenBank/DDBJ databases">
        <title>Recombination of ecologically and evolutionarily significant loci maintains genetic cohesion in the Pseudomonas syringae species complex.</title>
        <authorList>
            <person name="Dillon M."/>
            <person name="Thakur S."/>
            <person name="Almeida R.N.D."/>
            <person name="Weir B.S."/>
            <person name="Guttman D.S."/>
        </authorList>
    </citation>
    <scope>NUCLEOTIDE SEQUENCE [LARGE SCALE GENOMIC DNA]</scope>
    <source>
        <strain evidence="1 2">ICMP 3555</strain>
    </source>
</reference>
<dbReference type="Gene3D" id="1.10.620.20">
    <property type="entry name" value="Ribonucleotide Reductase, subunit A"/>
    <property type="match status" value="1"/>
</dbReference>
<evidence type="ECO:0008006" key="3">
    <source>
        <dbReference type="Google" id="ProtNLM"/>
    </source>
</evidence>
<dbReference type="Proteomes" id="UP000276587">
    <property type="component" value="Unassembled WGS sequence"/>
</dbReference>
<dbReference type="EMBL" id="RBQF01000115">
    <property type="protein sequence ID" value="RMP10987.1"/>
    <property type="molecule type" value="Genomic_DNA"/>
</dbReference>
<organism evidence="1 2">
    <name type="scientific">Pseudomonas marginalis pv. marginalis</name>
    <dbReference type="NCBI Taxonomy" id="97473"/>
    <lineage>
        <taxon>Bacteria</taxon>
        <taxon>Pseudomonadati</taxon>
        <taxon>Pseudomonadota</taxon>
        <taxon>Gammaproteobacteria</taxon>
        <taxon>Pseudomonadales</taxon>
        <taxon>Pseudomonadaceae</taxon>
        <taxon>Pseudomonas</taxon>
    </lineage>
</organism>
<accession>A0A3M3WIJ0</accession>
<name>A0A3M3WIJ0_PSEMA</name>
<proteinExistence type="predicted"/>
<evidence type="ECO:0000313" key="2">
    <source>
        <dbReference type="Proteomes" id="UP000276587"/>
    </source>
</evidence>
<dbReference type="GO" id="GO:0016491">
    <property type="term" value="F:oxidoreductase activity"/>
    <property type="evidence" value="ECO:0007669"/>
    <property type="project" value="InterPro"/>
</dbReference>
<keyword evidence="2" id="KW-1185">Reference proteome</keyword>
<dbReference type="Pfam" id="PF11583">
    <property type="entry name" value="AurF"/>
    <property type="match status" value="1"/>
</dbReference>
<evidence type="ECO:0000313" key="1">
    <source>
        <dbReference type="EMBL" id="RMP10987.1"/>
    </source>
</evidence>
<sequence>MDGLHNSLSTGETMFQHSTQDDLYRSNDATDERLIKIERSWHKRAQIKLDSQRPDIQLDLQAPDFLEALLPFAHDPHYQHYPHALKLLILSAGWVIYNQKTIAIETEIICPSCIDLLQLGSRLSSASAATISETLADEAYHTLFSINMCELAITQRGMRIKWPELELTRHLSQAQATMSEADFKIYRLAFSLVSETFISDYLADLSDAPDIQPVFRHVVALHKKDELVHKHIFPLFVQQVVGDFTPQQTTLFTRGIANSIRIFPMREISAWRIILPQLLEVFGDRSLLLPTQFTETGEADYSAMPEILSSIGIRPEAVLPELHGMNEPVITV</sequence>